<dbReference type="STRING" id="1121393.SAMN02745216_02370"/>
<evidence type="ECO:0000313" key="5">
    <source>
        <dbReference type="Proteomes" id="UP000183994"/>
    </source>
</evidence>
<feature type="compositionally biased region" description="Polar residues" evidence="2">
    <location>
        <begin position="12"/>
        <end position="32"/>
    </location>
</feature>
<organism evidence="4 5">
    <name type="scientific">Desulfatibacillum alkenivorans DSM 16219</name>
    <dbReference type="NCBI Taxonomy" id="1121393"/>
    <lineage>
        <taxon>Bacteria</taxon>
        <taxon>Pseudomonadati</taxon>
        <taxon>Thermodesulfobacteriota</taxon>
        <taxon>Desulfobacteria</taxon>
        <taxon>Desulfobacterales</taxon>
        <taxon>Desulfatibacillaceae</taxon>
        <taxon>Desulfatibacillum</taxon>
    </lineage>
</organism>
<dbReference type="Pfam" id="PF03961">
    <property type="entry name" value="FapA"/>
    <property type="match status" value="1"/>
</dbReference>
<evidence type="ECO:0000256" key="1">
    <source>
        <dbReference type="SAM" id="Coils"/>
    </source>
</evidence>
<keyword evidence="1" id="KW-0175">Coiled coil</keyword>
<feature type="coiled-coil region" evidence="1">
    <location>
        <begin position="472"/>
        <end position="499"/>
    </location>
</feature>
<dbReference type="PANTHER" id="PTHR38032:SF1">
    <property type="entry name" value="RNA-BINDING PROTEIN KHPB N-TERMINAL DOMAIN-CONTAINING PROTEIN"/>
    <property type="match status" value="1"/>
</dbReference>
<evidence type="ECO:0000313" key="4">
    <source>
        <dbReference type="EMBL" id="SHJ84627.1"/>
    </source>
</evidence>
<proteinExistence type="predicted"/>
<sequence>MASEAAPDGTGKTENLNDSKPMGGNQNLNPSQEGRPVRGREHGWEIAIFHEDMEAALVCTDPEAPAITPEKVLDLLDARNIVYGVASREEIAQAIEKAKANGEPAAVAQGAPAVPGTARYIEYLFDIDPLKVGKIKEGGELDFKDRGEIPQVQKGDVIARVVEGTEGVPGMDVFGQQIEPPKVESAKTMVRVGKGASKSEDGSAVIASTDGRPAVTGDGRLFVFPGLTIPGDVSLETGHVRFDGAIEVKGSVQDGFEVQGGSLTAKEIGKAVINVKGDVVVTGGILGAKIQAGGTVRAKHVYGSTIEAVGDVVVGKQILDSRVITTGACIIPRGKILSSGVCAKQGIEAMQVGSDSSKPCTLLLGVDERLTRELDRIKEEIQQTKKQMAKKDVLLDEINKAQEKLQENVGRLAQVQDKAMVAARDLDKKIEEGEGDVSAMTMRAAAIRQQSVQVGEALDTLLEKQELIFDDKRNKEKEKQALEERIKDLEQEIEYLIAKDKEEPGLPELKTKGAVFSGTLLKGVHASLTMPEDMSFIRIKEKRTVDENDRPIWIMEVARQKA</sequence>
<dbReference type="InterPro" id="IPR046865">
    <property type="entry name" value="FapA_b_solenoid"/>
</dbReference>
<reference evidence="5" key="1">
    <citation type="submission" date="2016-11" db="EMBL/GenBank/DDBJ databases">
        <authorList>
            <person name="Varghese N."/>
            <person name="Submissions S."/>
        </authorList>
    </citation>
    <scope>NUCLEOTIDE SEQUENCE [LARGE SCALE GENOMIC DNA]</scope>
    <source>
        <strain evidence="5">DSM 16219</strain>
    </source>
</reference>
<feature type="region of interest" description="Disordered" evidence="2">
    <location>
        <begin position="1"/>
        <end position="37"/>
    </location>
</feature>
<name>A0A1M6MMD1_9BACT</name>
<evidence type="ECO:0000256" key="2">
    <source>
        <dbReference type="SAM" id="MobiDB-lite"/>
    </source>
</evidence>
<keyword evidence="5" id="KW-1185">Reference proteome</keyword>
<dbReference type="InterPro" id="IPR046866">
    <property type="entry name" value="FapA_N"/>
</dbReference>
<dbReference type="Proteomes" id="UP000183994">
    <property type="component" value="Unassembled WGS sequence"/>
</dbReference>
<dbReference type="Pfam" id="PF20250">
    <property type="entry name" value="FapA_N"/>
    <property type="match status" value="1"/>
</dbReference>
<evidence type="ECO:0000259" key="3">
    <source>
        <dbReference type="Pfam" id="PF20250"/>
    </source>
</evidence>
<dbReference type="EMBL" id="FQZU01000013">
    <property type="protein sequence ID" value="SHJ84627.1"/>
    <property type="molecule type" value="Genomic_DNA"/>
</dbReference>
<feature type="domain" description="Flagellar Assembly Protein A N-terminal region" evidence="3">
    <location>
        <begin position="45"/>
        <end position="216"/>
    </location>
</feature>
<dbReference type="OrthoDB" id="5501565at2"/>
<accession>A0A1M6MMD1</accession>
<dbReference type="PANTHER" id="PTHR38032">
    <property type="entry name" value="POLYMERASE-RELATED"/>
    <property type="match status" value="1"/>
</dbReference>
<protein>
    <recommendedName>
        <fullName evidence="3">Flagellar Assembly Protein A N-terminal region domain-containing protein</fullName>
    </recommendedName>
</protein>
<gene>
    <name evidence="4" type="ORF">SAMN02745216_02370</name>
</gene>
<feature type="coiled-coil region" evidence="1">
    <location>
        <begin position="367"/>
        <end position="418"/>
    </location>
</feature>
<dbReference type="RefSeq" id="WP_073476002.1">
    <property type="nucleotide sequence ID" value="NZ_FQZU01000013.1"/>
</dbReference>
<dbReference type="AlphaFoldDB" id="A0A1M6MMD1"/>
<dbReference type="InterPro" id="IPR005646">
    <property type="entry name" value="FapA"/>
</dbReference>